<comment type="similarity">
    <text evidence="1">Belongs to the glycosyl hydrolase 13 family.</text>
</comment>
<protein>
    <submittedName>
        <fullName evidence="5">DUF3459 domain-containing protein</fullName>
    </submittedName>
</protein>
<dbReference type="InterPro" id="IPR013780">
    <property type="entry name" value="Glyco_hydro_b"/>
</dbReference>
<dbReference type="Pfam" id="PF00128">
    <property type="entry name" value="Alpha-amylase"/>
    <property type="match status" value="1"/>
</dbReference>
<evidence type="ECO:0000313" key="5">
    <source>
        <dbReference type="EMBL" id="MBO4139751.1"/>
    </source>
</evidence>
<dbReference type="RefSeq" id="WP_151499517.1">
    <property type="nucleotide sequence ID" value="NZ_JAGFVQ010000007.1"/>
</dbReference>
<evidence type="ECO:0000259" key="4">
    <source>
        <dbReference type="SMART" id="SM00642"/>
    </source>
</evidence>
<reference evidence="5" key="1">
    <citation type="submission" date="2021-03" db="EMBL/GenBank/DDBJ databases">
        <title>X isolated from Micromonospora tulbaghiae.</title>
        <authorList>
            <person name="Stennett H.L."/>
        </authorList>
    </citation>
    <scope>NUCLEOTIDE SEQUENCE</scope>
    <source>
        <strain evidence="5">28M1-20</strain>
    </source>
</reference>
<name>A0AAW4JLC4_9ACTN</name>
<dbReference type="Gene3D" id="3.20.20.80">
    <property type="entry name" value="Glycosidases"/>
    <property type="match status" value="1"/>
</dbReference>
<dbReference type="InterPro" id="IPR017853">
    <property type="entry name" value="GH"/>
</dbReference>
<dbReference type="SMART" id="SM00642">
    <property type="entry name" value="Aamy"/>
    <property type="match status" value="1"/>
</dbReference>
<comment type="caution">
    <text evidence="5">The sequence shown here is derived from an EMBL/GenBank/DDBJ whole genome shotgun (WGS) entry which is preliminary data.</text>
</comment>
<proteinExistence type="inferred from homology"/>
<sequence length="520" mass="58672">MDTEDWWRTAVIYQIYPRSFADSDGDGVGDLRGIIEHLDHLNGAPGSLGVDALWLSPFYPSPQADFGYDISDYTAVDPAYGTLADFAELADEAHRRGMRLLVDLVMNHTSDRHPWFVESRSSRSNPRRDWYIWADDRDGGPPNNWLSSFERCGPAWTLDPATGQYYLHSFTPQQPDLNLRNPQVRAAIRDVWRFWLDLGVDGFRIDVAHRLFKDAALRDNPEPLAAYRRHHSHPELRQFNIDLPECHDLLRELRAVLDGYGPGLLLGEVPISDDTRLVRYFGADGMHTAFHVAFWEQPWDSARFRRTVDGLCALAAPDALPTYALATHDISRTVSRYGLRQARVAALMQFTLRGLPCVYYGEEIGMADSRPPQALDVDDRDGQRVPMNWEPTGSGFTAGTPWLPFGPDIETANVRVQDDDPASMLNLYRRLIRYRRDSKALRFGDYESLPSPKDTYVYRRRAGGDELLVALNFADRPIVVGLGEGTARLELSTDADREPETVRLAAVSLGALEGVVLGVR</sequence>
<organism evidence="5 6">
    <name type="scientific">Micromonospora tulbaghiae</name>
    <dbReference type="NCBI Taxonomy" id="479978"/>
    <lineage>
        <taxon>Bacteria</taxon>
        <taxon>Bacillati</taxon>
        <taxon>Actinomycetota</taxon>
        <taxon>Actinomycetes</taxon>
        <taxon>Micromonosporales</taxon>
        <taxon>Micromonosporaceae</taxon>
        <taxon>Micromonospora</taxon>
    </lineage>
</organism>
<evidence type="ECO:0000256" key="1">
    <source>
        <dbReference type="ARBA" id="ARBA00008061"/>
    </source>
</evidence>
<dbReference type="AlphaFoldDB" id="A0AAW4JLC4"/>
<dbReference type="GO" id="GO:0009313">
    <property type="term" value="P:oligosaccharide catabolic process"/>
    <property type="evidence" value="ECO:0007669"/>
    <property type="project" value="TreeGrafter"/>
</dbReference>
<dbReference type="FunFam" id="3.90.400.10:FF:000002">
    <property type="entry name" value="Sucrose isomerase"/>
    <property type="match status" value="1"/>
</dbReference>
<dbReference type="Gene3D" id="3.90.400.10">
    <property type="entry name" value="Oligo-1,6-glucosidase, Domain 2"/>
    <property type="match status" value="1"/>
</dbReference>
<evidence type="ECO:0000313" key="6">
    <source>
        <dbReference type="Proteomes" id="UP000669887"/>
    </source>
</evidence>
<gene>
    <name evidence="5" type="ORF">J5U46_06275</name>
</gene>
<evidence type="ECO:0000256" key="3">
    <source>
        <dbReference type="ARBA" id="ARBA00023295"/>
    </source>
</evidence>
<dbReference type="Gene3D" id="2.60.40.1180">
    <property type="entry name" value="Golgi alpha-mannosidase II"/>
    <property type="match status" value="1"/>
</dbReference>
<dbReference type="PANTHER" id="PTHR10357:SF179">
    <property type="entry name" value="NEUTRAL AND BASIC AMINO ACID TRANSPORT PROTEIN RBAT"/>
    <property type="match status" value="1"/>
</dbReference>
<keyword evidence="3" id="KW-0326">Glycosidase</keyword>
<accession>A0AAW4JLC4</accession>
<dbReference type="GO" id="GO:0004556">
    <property type="term" value="F:alpha-amylase activity"/>
    <property type="evidence" value="ECO:0007669"/>
    <property type="project" value="TreeGrafter"/>
</dbReference>
<dbReference type="SUPFAM" id="SSF51011">
    <property type="entry name" value="Glycosyl hydrolase domain"/>
    <property type="match status" value="1"/>
</dbReference>
<dbReference type="EMBL" id="JAGFVQ010000007">
    <property type="protein sequence ID" value="MBO4139751.1"/>
    <property type="molecule type" value="Genomic_DNA"/>
</dbReference>
<dbReference type="PANTHER" id="PTHR10357">
    <property type="entry name" value="ALPHA-AMYLASE FAMILY MEMBER"/>
    <property type="match status" value="1"/>
</dbReference>
<dbReference type="Proteomes" id="UP000669887">
    <property type="component" value="Unassembled WGS sequence"/>
</dbReference>
<evidence type="ECO:0000256" key="2">
    <source>
        <dbReference type="ARBA" id="ARBA00022801"/>
    </source>
</evidence>
<feature type="domain" description="Glycosyl hydrolase family 13 catalytic" evidence="4">
    <location>
        <begin position="14"/>
        <end position="384"/>
    </location>
</feature>
<dbReference type="InterPro" id="IPR045857">
    <property type="entry name" value="O16G_dom_2"/>
</dbReference>
<dbReference type="SUPFAM" id="SSF51445">
    <property type="entry name" value="(Trans)glycosidases"/>
    <property type="match status" value="1"/>
</dbReference>
<keyword evidence="2" id="KW-0378">Hydrolase</keyword>
<dbReference type="InterPro" id="IPR006047">
    <property type="entry name" value="GH13_cat_dom"/>
</dbReference>